<reference evidence="2" key="1">
    <citation type="journal article" date="2023" name="Mol. Phylogenet. Evol.">
        <title>Genome-scale phylogeny and comparative genomics of the fungal order Sordariales.</title>
        <authorList>
            <person name="Hensen N."/>
            <person name="Bonometti L."/>
            <person name="Westerberg I."/>
            <person name="Brannstrom I.O."/>
            <person name="Guillou S."/>
            <person name="Cros-Aarteil S."/>
            <person name="Calhoun S."/>
            <person name="Haridas S."/>
            <person name="Kuo A."/>
            <person name="Mondo S."/>
            <person name="Pangilinan J."/>
            <person name="Riley R."/>
            <person name="LaButti K."/>
            <person name="Andreopoulos B."/>
            <person name="Lipzen A."/>
            <person name="Chen C."/>
            <person name="Yan M."/>
            <person name="Daum C."/>
            <person name="Ng V."/>
            <person name="Clum A."/>
            <person name="Steindorff A."/>
            <person name="Ohm R.A."/>
            <person name="Martin F."/>
            <person name="Silar P."/>
            <person name="Natvig D.O."/>
            <person name="Lalanne C."/>
            <person name="Gautier V."/>
            <person name="Ament-Velasquez S.L."/>
            <person name="Kruys A."/>
            <person name="Hutchinson M.I."/>
            <person name="Powell A.J."/>
            <person name="Barry K."/>
            <person name="Miller A.N."/>
            <person name="Grigoriev I.V."/>
            <person name="Debuchy R."/>
            <person name="Gladieux P."/>
            <person name="Hiltunen Thoren M."/>
            <person name="Johannesson H."/>
        </authorList>
    </citation>
    <scope>NUCLEOTIDE SEQUENCE</scope>
    <source>
        <strain evidence="2">CBS 508.74</strain>
    </source>
</reference>
<reference evidence="2" key="2">
    <citation type="submission" date="2023-05" db="EMBL/GenBank/DDBJ databases">
        <authorList>
            <consortium name="Lawrence Berkeley National Laboratory"/>
            <person name="Steindorff A."/>
            <person name="Hensen N."/>
            <person name="Bonometti L."/>
            <person name="Westerberg I."/>
            <person name="Brannstrom I.O."/>
            <person name="Guillou S."/>
            <person name="Cros-Aarteil S."/>
            <person name="Calhoun S."/>
            <person name="Haridas S."/>
            <person name="Kuo A."/>
            <person name="Mondo S."/>
            <person name="Pangilinan J."/>
            <person name="Riley R."/>
            <person name="Labutti K."/>
            <person name="Andreopoulos B."/>
            <person name="Lipzen A."/>
            <person name="Chen C."/>
            <person name="Yanf M."/>
            <person name="Daum C."/>
            <person name="Ng V."/>
            <person name="Clum A."/>
            <person name="Ohm R."/>
            <person name="Martin F."/>
            <person name="Silar P."/>
            <person name="Natvig D."/>
            <person name="Lalanne C."/>
            <person name="Gautier V."/>
            <person name="Ament-Velasquez S.L."/>
            <person name="Kruys A."/>
            <person name="Hutchinson M.I."/>
            <person name="Powell A.J."/>
            <person name="Barry K."/>
            <person name="Miller A.N."/>
            <person name="Grigoriev I.V."/>
            <person name="Debuchy R."/>
            <person name="Gladieux P."/>
            <person name="Thoren M.H."/>
            <person name="Johannesson H."/>
        </authorList>
    </citation>
    <scope>NUCLEOTIDE SEQUENCE</scope>
    <source>
        <strain evidence="2">CBS 508.74</strain>
    </source>
</reference>
<feature type="region of interest" description="Disordered" evidence="1">
    <location>
        <begin position="103"/>
        <end position="188"/>
    </location>
</feature>
<evidence type="ECO:0008006" key="4">
    <source>
        <dbReference type="Google" id="ProtNLM"/>
    </source>
</evidence>
<organism evidence="2 3">
    <name type="scientific">Canariomyces notabilis</name>
    <dbReference type="NCBI Taxonomy" id="2074819"/>
    <lineage>
        <taxon>Eukaryota</taxon>
        <taxon>Fungi</taxon>
        <taxon>Dikarya</taxon>
        <taxon>Ascomycota</taxon>
        <taxon>Pezizomycotina</taxon>
        <taxon>Sordariomycetes</taxon>
        <taxon>Sordariomycetidae</taxon>
        <taxon>Sordariales</taxon>
        <taxon>Chaetomiaceae</taxon>
        <taxon>Canariomyces</taxon>
    </lineage>
</organism>
<proteinExistence type="predicted"/>
<dbReference type="EMBL" id="MU853347">
    <property type="protein sequence ID" value="KAK4111139.1"/>
    <property type="molecule type" value="Genomic_DNA"/>
</dbReference>
<keyword evidence="3" id="KW-1185">Reference proteome</keyword>
<dbReference type="AlphaFoldDB" id="A0AAN6TB62"/>
<evidence type="ECO:0000313" key="3">
    <source>
        <dbReference type="Proteomes" id="UP001302812"/>
    </source>
</evidence>
<gene>
    <name evidence="2" type="ORF">N656DRAFT_780937</name>
</gene>
<dbReference type="Proteomes" id="UP001302812">
    <property type="component" value="Unassembled WGS sequence"/>
</dbReference>
<feature type="compositionally biased region" description="Polar residues" evidence="1">
    <location>
        <begin position="28"/>
        <end position="37"/>
    </location>
</feature>
<comment type="caution">
    <text evidence="2">The sequence shown here is derived from an EMBL/GenBank/DDBJ whole genome shotgun (WGS) entry which is preliminary data.</text>
</comment>
<dbReference type="GeneID" id="89939609"/>
<protein>
    <recommendedName>
        <fullName evidence="4">SWIM-type domain-containing protein</fullName>
    </recommendedName>
</protein>
<accession>A0AAN6TB62</accession>
<name>A0AAN6TB62_9PEZI</name>
<feature type="region of interest" description="Disordered" evidence="1">
    <location>
        <begin position="28"/>
        <end position="62"/>
    </location>
</feature>
<feature type="compositionally biased region" description="Low complexity" evidence="1">
    <location>
        <begin position="163"/>
        <end position="177"/>
    </location>
</feature>
<evidence type="ECO:0000313" key="2">
    <source>
        <dbReference type="EMBL" id="KAK4111139.1"/>
    </source>
</evidence>
<feature type="compositionally biased region" description="Acidic residues" evidence="1">
    <location>
        <begin position="113"/>
        <end position="126"/>
    </location>
</feature>
<sequence>MSRDRDAKHHLPTPRTLLTNLINAISNIPLTPQQPSDSKPDQSRRRLIHDPSPPGNPLRHVSPSHRHLIITLHALFPGMVLPALDLLERGCVSRVVLKDRPHHHAGGRATYDDHDENNDDGDDEHDTPDAQNDGVRATEQTQVGTQGRKGRIKRKSPSFYLVTSSSSSSASTTTLSSPAGDSVTHHLNRGSRRLKKLAGEYHHHHHHEGATAGTGTATGTGLRRYLVRLGAWNCTCAAFAFAAVQGGTPLGEGEGGADAGMGGGTETEMDWSFGGMAMDGLGVEGGTAAAAAPGGGVPLCKHLLACMLAERWSAALGRYVVTRRVAREEMAGIVADV</sequence>
<dbReference type="RefSeq" id="XP_064668709.1">
    <property type="nucleotide sequence ID" value="XM_064815484.1"/>
</dbReference>
<evidence type="ECO:0000256" key="1">
    <source>
        <dbReference type="SAM" id="MobiDB-lite"/>
    </source>
</evidence>